<gene>
    <name evidence="1" type="ORF">NNX28_16980</name>
</gene>
<evidence type="ECO:0000313" key="2">
    <source>
        <dbReference type="Proteomes" id="UP001206924"/>
    </source>
</evidence>
<proteinExistence type="predicted"/>
<accession>A0ABT1NY29</accession>
<dbReference type="RefSeq" id="WP_255866622.1">
    <property type="nucleotide sequence ID" value="NZ_CP104263.1"/>
</dbReference>
<protein>
    <recommendedName>
        <fullName evidence="3">Major capsid protein</fullName>
    </recommendedName>
</protein>
<dbReference type="SUPFAM" id="SSF56563">
    <property type="entry name" value="Major capsid protein gp5"/>
    <property type="match status" value="1"/>
</dbReference>
<keyword evidence="2" id="KW-1185">Reference proteome</keyword>
<evidence type="ECO:0008006" key="3">
    <source>
        <dbReference type="Google" id="ProtNLM"/>
    </source>
</evidence>
<dbReference type="Pfam" id="PF25209">
    <property type="entry name" value="Phage_capsid_4"/>
    <property type="match status" value="1"/>
</dbReference>
<dbReference type="Proteomes" id="UP001206924">
    <property type="component" value="Unassembled WGS sequence"/>
</dbReference>
<name>A0ABT1NY29_9MICC</name>
<organism evidence="1 2">
    <name type="scientific">Arthrobacter jinronghuae</name>
    <dbReference type="NCBI Taxonomy" id="2964609"/>
    <lineage>
        <taxon>Bacteria</taxon>
        <taxon>Bacillati</taxon>
        <taxon>Actinomycetota</taxon>
        <taxon>Actinomycetes</taxon>
        <taxon>Micrococcales</taxon>
        <taxon>Micrococcaceae</taxon>
        <taxon>Arthrobacter</taxon>
    </lineage>
</organism>
<dbReference type="EMBL" id="JANFLP010000020">
    <property type="protein sequence ID" value="MCQ1951614.1"/>
    <property type="molecule type" value="Genomic_DNA"/>
</dbReference>
<comment type="caution">
    <text evidence="1">The sequence shown here is derived from an EMBL/GenBank/DDBJ whole genome shotgun (WGS) entry which is preliminary data.</text>
</comment>
<reference evidence="1 2" key="1">
    <citation type="submission" date="2022-07" db="EMBL/GenBank/DDBJ databases">
        <title>Novel species in genus Arthrobacter.</title>
        <authorList>
            <person name="Liu Y."/>
        </authorList>
    </citation>
    <scope>NUCLEOTIDE SEQUENCE [LARGE SCALE GENOMIC DNA]</scope>
    <source>
        <strain evidence="2">zg-Y859</strain>
    </source>
</reference>
<evidence type="ECO:0000313" key="1">
    <source>
        <dbReference type="EMBL" id="MCQ1951614.1"/>
    </source>
</evidence>
<sequence length="289" mass="30751">MAETTSNDLYVPEVWASLAQASFKGKSILLQATVTDDELVGQPGDVVKFPKWNALGEMEDLEELVPMDTEKLTQSATEARIKEAGKAVEISDTAQLVGLGNAQDEAIRQFGVLAARKIDADLYAAATAVVTGGRTFSDGTPAVDSSPLLFNAGGSIGWDGLVDASAIFGDDWEPGDFSGFYLNSSERARIMKDPNFIAAQQGAGTNGIINRGLIGDLGGVPAFVTNRVPAGKSLLLKNGALGLKYKRRPIVEQDRDILKRANVVTTNMHYATHRINDGGVLVINWNAAA</sequence>